<evidence type="ECO:0000256" key="5">
    <source>
        <dbReference type="HAMAP-Rule" id="MF_00167"/>
    </source>
</evidence>
<dbReference type="SUPFAM" id="SSF117130">
    <property type="entry name" value="CsrA-like"/>
    <property type="match status" value="1"/>
</dbReference>
<dbReference type="GO" id="GO:1902208">
    <property type="term" value="P:regulation of bacterial-type flagellum assembly"/>
    <property type="evidence" value="ECO:0007669"/>
    <property type="project" value="UniProtKB-UniRule"/>
</dbReference>
<evidence type="ECO:0000256" key="1">
    <source>
        <dbReference type="ARBA" id="ARBA00022490"/>
    </source>
</evidence>
<dbReference type="InterPro" id="IPR036107">
    <property type="entry name" value="CsrA_sf"/>
</dbReference>
<dbReference type="AlphaFoldDB" id="A0AAE3NYZ0"/>
<keyword evidence="2 5" id="KW-0678">Repressor</keyword>
<dbReference type="EMBL" id="JARGDL010000003">
    <property type="protein sequence ID" value="MDF1611224.1"/>
    <property type="molecule type" value="Genomic_DNA"/>
</dbReference>
<name>A0AAE3NYZ0_9BACT</name>
<reference evidence="6" key="1">
    <citation type="submission" date="2023-03" db="EMBL/GenBank/DDBJ databases">
        <title>Stygiobacter electus gen. nov., sp. nov., facultatively anaerobic thermotolerant bacterium of the class Ignavibacteria from a well of Yessentuki mineral water deposit.</title>
        <authorList>
            <person name="Podosokorskaya O.A."/>
            <person name="Elcheninov A.G."/>
            <person name="Petrova N.F."/>
            <person name="Zavarzina D.G."/>
            <person name="Kublanov I.V."/>
            <person name="Merkel A.Y."/>
        </authorList>
    </citation>
    <scope>NUCLEOTIDE SEQUENCE</scope>
    <source>
        <strain evidence="6">09-Me</strain>
    </source>
</reference>
<dbReference type="Pfam" id="PF02599">
    <property type="entry name" value="CsrA"/>
    <property type="match status" value="1"/>
</dbReference>
<dbReference type="PANTHER" id="PTHR34984:SF1">
    <property type="entry name" value="CARBON STORAGE REGULATOR"/>
    <property type="match status" value="1"/>
</dbReference>
<dbReference type="GO" id="GO:0006402">
    <property type="term" value="P:mRNA catabolic process"/>
    <property type="evidence" value="ECO:0007669"/>
    <property type="project" value="InterPro"/>
</dbReference>
<dbReference type="GO" id="GO:0006109">
    <property type="term" value="P:regulation of carbohydrate metabolic process"/>
    <property type="evidence" value="ECO:0007669"/>
    <property type="project" value="InterPro"/>
</dbReference>
<evidence type="ECO:0000256" key="3">
    <source>
        <dbReference type="ARBA" id="ARBA00022845"/>
    </source>
</evidence>
<comment type="subunit">
    <text evidence="5">Homodimer; the beta-strands of each monomer intercalate to form a hydrophobic core, while the alpha-helices form wings that extend away from the core.</text>
</comment>
<evidence type="ECO:0000256" key="4">
    <source>
        <dbReference type="ARBA" id="ARBA00022884"/>
    </source>
</evidence>
<dbReference type="HAMAP" id="MF_00167">
    <property type="entry name" value="CsrA"/>
    <property type="match status" value="1"/>
</dbReference>
<dbReference type="GO" id="GO:0045947">
    <property type="term" value="P:negative regulation of translational initiation"/>
    <property type="evidence" value="ECO:0007669"/>
    <property type="project" value="UniProtKB-UniRule"/>
</dbReference>
<dbReference type="InterPro" id="IPR003751">
    <property type="entry name" value="CsrA"/>
</dbReference>
<comment type="caution">
    <text evidence="6">The sequence shown here is derived from an EMBL/GenBank/DDBJ whole genome shotgun (WGS) entry which is preliminary data.</text>
</comment>
<evidence type="ECO:0000313" key="7">
    <source>
        <dbReference type="Proteomes" id="UP001221302"/>
    </source>
</evidence>
<dbReference type="GO" id="GO:0005829">
    <property type="term" value="C:cytosol"/>
    <property type="evidence" value="ECO:0007669"/>
    <property type="project" value="TreeGrafter"/>
</dbReference>
<keyword evidence="3 5" id="KW-0810">Translation regulation</keyword>
<dbReference type="Gene3D" id="2.60.40.4380">
    <property type="entry name" value="Translational regulator CsrA"/>
    <property type="match status" value="1"/>
</dbReference>
<dbReference type="RefSeq" id="WP_321534991.1">
    <property type="nucleotide sequence ID" value="NZ_JARGDL010000003.1"/>
</dbReference>
<dbReference type="Proteomes" id="UP001221302">
    <property type="component" value="Unassembled WGS sequence"/>
</dbReference>
<comment type="similarity">
    <text evidence="5">Belongs to the CsrA/RsmA family.</text>
</comment>
<comment type="subcellular location">
    <subcellularLocation>
        <location evidence="5">Cytoplasm</location>
    </subcellularLocation>
</comment>
<dbReference type="PANTHER" id="PTHR34984">
    <property type="entry name" value="CARBON STORAGE REGULATOR"/>
    <property type="match status" value="1"/>
</dbReference>
<sequence>MLVLTRKINEEIKIGSDITIKIITTSDNQVKIGFEAPKNIQILRGEVYEKIKESTIEASKAITNSNFDLNKYKLNKKV</sequence>
<accession>A0AAE3NYZ0</accession>
<comment type="function">
    <text evidence="5">A translational regulator that binds mRNA to regulate translation initiation and/or mRNA stability. Usually binds in the 5'-UTR at or near the Shine-Dalgarno sequence preventing ribosome-binding, thus repressing translation. Its main target seems to be the major flagellin gene, while its function is anatagonized by FliW.</text>
</comment>
<organism evidence="6 7">
    <name type="scientific">Stygiobacter electus</name>
    <dbReference type="NCBI Taxonomy" id="3032292"/>
    <lineage>
        <taxon>Bacteria</taxon>
        <taxon>Pseudomonadati</taxon>
        <taxon>Ignavibacteriota</taxon>
        <taxon>Ignavibacteria</taxon>
        <taxon>Ignavibacteriales</taxon>
        <taxon>Melioribacteraceae</taxon>
        <taxon>Stygiobacter</taxon>
    </lineage>
</organism>
<keyword evidence="1 5" id="KW-0963">Cytoplasm</keyword>
<dbReference type="FunFam" id="2.60.40.4380:FF:000002">
    <property type="entry name" value="Translational regulator CsrA"/>
    <property type="match status" value="1"/>
</dbReference>
<protein>
    <recommendedName>
        <fullName evidence="5">Translational regulator CsrA</fullName>
    </recommendedName>
</protein>
<gene>
    <name evidence="5 6" type="primary">csrA</name>
    <name evidence="6" type="ORF">P0M35_03615</name>
</gene>
<keyword evidence="5" id="KW-1005">Bacterial flagellum biogenesis</keyword>
<keyword evidence="4 5" id="KW-0694">RNA-binding</keyword>
<dbReference type="GO" id="GO:0048027">
    <property type="term" value="F:mRNA 5'-UTR binding"/>
    <property type="evidence" value="ECO:0007669"/>
    <property type="project" value="UniProtKB-UniRule"/>
</dbReference>
<proteinExistence type="inferred from homology"/>
<evidence type="ECO:0000313" key="6">
    <source>
        <dbReference type="EMBL" id="MDF1611224.1"/>
    </source>
</evidence>
<dbReference type="NCBIfam" id="TIGR00202">
    <property type="entry name" value="csrA"/>
    <property type="match status" value="1"/>
</dbReference>
<dbReference type="GO" id="GO:0044781">
    <property type="term" value="P:bacterial-type flagellum organization"/>
    <property type="evidence" value="ECO:0007669"/>
    <property type="project" value="UniProtKB-KW"/>
</dbReference>
<evidence type="ECO:0000256" key="2">
    <source>
        <dbReference type="ARBA" id="ARBA00022491"/>
    </source>
</evidence>
<dbReference type="NCBIfam" id="NF002469">
    <property type="entry name" value="PRK01712.1"/>
    <property type="match status" value="1"/>
</dbReference>
<keyword evidence="7" id="KW-1185">Reference proteome</keyword>